<feature type="domain" description="Flagellar hook-length control protein-like C-terminal" evidence="2">
    <location>
        <begin position="363"/>
        <end position="436"/>
    </location>
</feature>
<sequence>MIETALAPKVTSAETTLTGNTASQRADTEAGNGFFNALSNAGHSGRKGAQHEDKGDVASPATGDGAETEVKATEADSARPSRPLIDLSRTSLSRAASVTSAETATAGDAGAEETTTADASPVAVRKTTKGGNGAPITIGATATAEALGAGQAATVAQHAQTTKGAKAQKSDEPADTGEVETTITAETDETSATQVSEIGDVLTLLNGTAVSAEQAAFTAPARIAAATDGAVVTEATEEIQITRAMVRSELSSNAGTASETTTEATTEATTADADRSFRFQRADGKGQTLQMSVGSSDGEMTKYDIGAAKDAGQTVTVLDARRYIAPASTNAAGITAAIMGDGEWASAMLPGSELANAASQSSSGKVVNTLKLQMSPIELGKVTATLRLTGDELSVQLTVETHAAYKALRDDQGDMLKALKAHGFAVDQVQISLAVGSGDRADGGQTGAQGQQTGQQANGGAQGGSGSGERREAQTQAGTSRASGAEKTSDDTSAAQAGVGGAGASRSGDVYL</sequence>
<evidence type="ECO:0000259" key="2">
    <source>
        <dbReference type="Pfam" id="PF02120"/>
    </source>
</evidence>
<dbReference type="AlphaFoldDB" id="A0A512HIG7"/>
<dbReference type="CDD" id="cd17470">
    <property type="entry name" value="T3SS_Flik_C"/>
    <property type="match status" value="1"/>
</dbReference>
<organism evidence="3 4">
    <name type="scientific">Ciceribacter naphthalenivorans</name>
    <dbReference type="NCBI Taxonomy" id="1118451"/>
    <lineage>
        <taxon>Bacteria</taxon>
        <taxon>Pseudomonadati</taxon>
        <taxon>Pseudomonadota</taxon>
        <taxon>Alphaproteobacteria</taxon>
        <taxon>Hyphomicrobiales</taxon>
        <taxon>Rhizobiaceae</taxon>
        <taxon>Ciceribacter</taxon>
    </lineage>
</organism>
<dbReference type="InterPro" id="IPR021136">
    <property type="entry name" value="Flagellar_hook_control-like_C"/>
</dbReference>
<dbReference type="Gene3D" id="3.30.750.140">
    <property type="match status" value="1"/>
</dbReference>
<feature type="compositionally biased region" description="Polar residues" evidence="1">
    <location>
        <begin position="12"/>
        <end position="25"/>
    </location>
</feature>
<feature type="region of interest" description="Disordered" evidence="1">
    <location>
        <begin position="437"/>
        <end position="512"/>
    </location>
</feature>
<gene>
    <name evidence="3" type="ORF">RNA01_21760</name>
</gene>
<feature type="region of interest" description="Disordered" evidence="1">
    <location>
        <begin position="250"/>
        <end position="270"/>
    </location>
</feature>
<dbReference type="RefSeq" id="WP_147180207.1">
    <property type="nucleotide sequence ID" value="NZ_BJZP01000008.1"/>
</dbReference>
<reference evidence="3 4" key="1">
    <citation type="submission" date="2019-07" db="EMBL/GenBank/DDBJ databases">
        <title>Whole genome shotgun sequence of Rhizobium naphthalenivorans NBRC 107585.</title>
        <authorList>
            <person name="Hosoyama A."/>
            <person name="Uohara A."/>
            <person name="Ohji S."/>
            <person name="Ichikawa N."/>
        </authorList>
    </citation>
    <scope>NUCLEOTIDE SEQUENCE [LARGE SCALE GENOMIC DNA]</scope>
    <source>
        <strain evidence="3 4">NBRC 107585</strain>
    </source>
</reference>
<feature type="compositionally biased region" description="Low complexity" evidence="1">
    <location>
        <begin position="254"/>
        <end position="270"/>
    </location>
</feature>
<feature type="compositionally biased region" description="Low complexity" evidence="1">
    <location>
        <begin position="448"/>
        <end position="459"/>
    </location>
</feature>
<feature type="compositionally biased region" description="Low complexity" evidence="1">
    <location>
        <begin position="93"/>
        <end position="120"/>
    </location>
</feature>
<proteinExistence type="predicted"/>
<keyword evidence="4" id="KW-1185">Reference proteome</keyword>
<feature type="region of interest" description="Disordered" evidence="1">
    <location>
        <begin position="1"/>
        <end position="135"/>
    </location>
</feature>
<evidence type="ECO:0000313" key="3">
    <source>
        <dbReference type="EMBL" id="GEO85244.1"/>
    </source>
</evidence>
<dbReference type="OrthoDB" id="8117459at2"/>
<feature type="compositionally biased region" description="Basic and acidic residues" evidence="1">
    <location>
        <begin position="68"/>
        <end position="79"/>
    </location>
</feature>
<dbReference type="EMBL" id="BJZP01000008">
    <property type="protein sequence ID" value="GEO85244.1"/>
    <property type="molecule type" value="Genomic_DNA"/>
</dbReference>
<evidence type="ECO:0000256" key="1">
    <source>
        <dbReference type="SAM" id="MobiDB-lite"/>
    </source>
</evidence>
<dbReference type="Proteomes" id="UP000321717">
    <property type="component" value="Unassembled WGS sequence"/>
</dbReference>
<protein>
    <recommendedName>
        <fullName evidence="2">Flagellar hook-length control protein-like C-terminal domain-containing protein</fullName>
    </recommendedName>
</protein>
<comment type="caution">
    <text evidence="3">The sequence shown here is derived from an EMBL/GenBank/DDBJ whole genome shotgun (WGS) entry which is preliminary data.</text>
</comment>
<accession>A0A512HIG7</accession>
<name>A0A512HIG7_9HYPH</name>
<dbReference type="InterPro" id="IPR038610">
    <property type="entry name" value="FliK-like_C_sf"/>
</dbReference>
<dbReference type="Pfam" id="PF02120">
    <property type="entry name" value="Flg_hook"/>
    <property type="match status" value="1"/>
</dbReference>
<evidence type="ECO:0000313" key="4">
    <source>
        <dbReference type="Proteomes" id="UP000321717"/>
    </source>
</evidence>